<keyword evidence="2" id="KW-0808">Transferase</keyword>
<keyword evidence="1" id="KW-0489">Methyltransferase</keyword>
<dbReference type="InterPro" id="IPR050078">
    <property type="entry name" value="Ribosomal_L11_MeTrfase_PrmA"/>
</dbReference>
<dbReference type="GO" id="GO:0016279">
    <property type="term" value="F:protein-lysine N-methyltransferase activity"/>
    <property type="evidence" value="ECO:0007669"/>
    <property type="project" value="TreeGrafter"/>
</dbReference>
<keyword evidence="4" id="KW-1185">Reference proteome</keyword>
<dbReference type="GO" id="GO:0032259">
    <property type="term" value="P:methylation"/>
    <property type="evidence" value="ECO:0007669"/>
    <property type="project" value="UniProtKB-KW"/>
</dbReference>
<dbReference type="Gene3D" id="3.40.50.150">
    <property type="entry name" value="Vaccinia Virus protein VP39"/>
    <property type="match status" value="1"/>
</dbReference>
<dbReference type="RefSeq" id="WP_068495289.1">
    <property type="nucleotide sequence ID" value="NZ_LWQT01000098.1"/>
</dbReference>
<evidence type="ECO:0000313" key="4">
    <source>
        <dbReference type="Proteomes" id="UP000078428"/>
    </source>
</evidence>
<gene>
    <name evidence="3" type="ORF">A6A04_06830</name>
</gene>
<dbReference type="CDD" id="cd02440">
    <property type="entry name" value="AdoMet_MTases"/>
    <property type="match status" value="1"/>
</dbReference>
<reference evidence="3 4" key="1">
    <citation type="submission" date="2016-04" db="EMBL/GenBank/DDBJ databases">
        <title>Draft genome sequence of freshwater magnetotactic bacteria Magnetospirillum marisnigri SP-1 and Magnetospirillum moscoviense BB-1.</title>
        <authorList>
            <person name="Koziaeva V."/>
            <person name="Dziuba M.V."/>
            <person name="Ivanov T.M."/>
            <person name="Kuznetsov B."/>
            <person name="Grouzdev D.S."/>
        </authorList>
    </citation>
    <scope>NUCLEOTIDE SEQUENCE [LARGE SCALE GENOMIC DNA]</scope>
    <source>
        <strain evidence="3 4">SP-1</strain>
    </source>
</reference>
<dbReference type="Proteomes" id="UP000078428">
    <property type="component" value="Unassembled WGS sequence"/>
</dbReference>
<dbReference type="STRING" id="1285242.A6A04_06830"/>
<evidence type="ECO:0000256" key="1">
    <source>
        <dbReference type="ARBA" id="ARBA00022603"/>
    </source>
</evidence>
<accession>A0A178MC28</accession>
<evidence type="ECO:0000256" key="2">
    <source>
        <dbReference type="ARBA" id="ARBA00022679"/>
    </source>
</evidence>
<evidence type="ECO:0000313" key="3">
    <source>
        <dbReference type="EMBL" id="OAN45605.1"/>
    </source>
</evidence>
<dbReference type="PANTHER" id="PTHR43648">
    <property type="entry name" value="ELECTRON TRANSFER FLAVOPROTEIN BETA SUBUNIT LYSINE METHYLTRANSFERASE"/>
    <property type="match status" value="1"/>
</dbReference>
<dbReference type="PANTHER" id="PTHR43648:SF1">
    <property type="entry name" value="ELECTRON TRANSFER FLAVOPROTEIN BETA SUBUNIT LYSINE METHYLTRANSFERASE"/>
    <property type="match status" value="1"/>
</dbReference>
<protein>
    <submittedName>
        <fullName evidence="3">Nicotinamide N-methyase</fullName>
    </submittedName>
</protein>
<comment type="caution">
    <text evidence="3">The sequence shown here is derived from an EMBL/GenBank/DDBJ whole genome shotgun (WGS) entry which is preliminary data.</text>
</comment>
<dbReference type="OrthoDB" id="9794615at2"/>
<name>A0A178MC28_9PROT</name>
<organism evidence="3 4">
    <name type="scientific">Paramagnetospirillum marisnigri</name>
    <dbReference type="NCBI Taxonomy" id="1285242"/>
    <lineage>
        <taxon>Bacteria</taxon>
        <taxon>Pseudomonadati</taxon>
        <taxon>Pseudomonadota</taxon>
        <taxon>Alphaproteobacteria</taxon>
        <taxon>Rhodospirillales</taxon>
        <taxon>Magnetospirillaceae</taxon>
        <taxon>Paramagnetospirillum</taxon>
    </lineage>
</organism>
<dbReference type="InterPro" id="IPR029063">
    <property type="entry name" value="SAM-dependent_MTases_sf"/>
</dbReference>
<proteinExistence type="predicted"/>
<sequence>MTPVSACFETARAFIEANTEIDSPPACPEIKLWTATEVTPLWEATEEALLRVNLPPPYWAFCWAGGQALTRWLLDNPELVAGKTVLDFAAGSGVSAIGAALRGAAKVEAAEIDHMACHAIRLNAELNGVAVEVLADDVVGAPCRWDVVVAGDVCYEAPMTAHIWPWLVRLAAEGATVVMADPGRAYLPRTGLLRIASYTVCTSLDLEDRTRRHVDVFKIVG</sequence>
<dbReference type="EMBL" id="LWQT01000098">
    <property type="protein sequence ID" value="OAN45605.1"/>
    <property type="molecule type" value="Genomic_DNA"/>
</dbReference>
<dbReference type="Pfam" id="PF06325">
    <property type="entry name" value="PrmA"/>
    <property type="match status" value="1"/>
</dbReference>
<dbReference type="SUPFAM" id="SSF53335">
    <property type="entry name" value="S-adenosyl-L-methionine-dependent methyltransferases"/>
    <property type="match status" value="1"/>
</dbReference>
<dbReference type="AlphaFoldDB" id="A0A178MC28"/>